<dbReference type="OrthoDB" id="416454at2759"/>
<evidence type="ECO:0008006" key="3">
    <source>
        <dbReference type="Google" id="ProtNLM"/>
    </source>
</evidence>
<name>A0A2I0UCV1_LIMLA</name>
<dbReference type="GO" id="GO:0007508">
    <property type="term" value="P:larval heart development"/>
    <property type="evidence" value="ECO:0007669"/>
    <property type="project" value="TreeGrafter"/>
</dbReference>
<protein>
    <recommendedName>
        <fullName evidence="3">Reverse transcriptase domain-containing protein</fullName>
    </recommendedName>
</protein>
<reference evidence="2" key="1">
    <citation type="submission" date="2017-11" db="EMBL/GenBank/DDBJ databases">
        <authorList>
            <person name="Lima N.C."/>
            <person name="Parody-Merino A.M."/>
            <person name="Battley P.F."/>
            <person name="Fidler A.E."/>
            <person name="Prosdocimi F."/>
        </authorList>
    </citation>
    <scope>NUCLEOTIDE SEQUENCE [LARGE SCALE GENOMIC DNA]</scope>
</reference>
<dbReference type="GO" id="GO:0031012">
    <property type="term" value="C:extracellular matrix"/>
    <property type="evidence" value="ECO:0007669"/>
    <property type="project" value="TreeGrafter"/>
</dbReference>
<sequence length="136" mass="15049">MGPDGMTPQMLKELASVIARPLLTIIVMKEVPEDWRKIDAISLFRNGKKEDPGNYKSVNLTSIPGEVMEQLILGTISRYLKEEKVIRCSQHGFTKGNSCLTNLITFHGEMTGLVEEEGAVDVVSPDLTKVFETVSP</sequence>
<reference evidence="2" key="2">
    <citation type="submission" date="2017-12" db="EMBL/GenBank/DDBJ databases">
        <title>Genome sequence of the Bar-tailed Godwit (Limosa lapponica baueri).</title>
        <authorList>
            <person name="Lima N.C.B."/>
            <person name="Parody-Merino A.M."/>
            <person name="Battley P.F."/>
            <person name="Fidler A.E."/>
            <person name="Prosdocimi F."/>
        </authorList>
    </citation>
    <scope>NUCLEOTIDE SEQUENCE [LARGE SCALE GENOMIC DNA]</scope>
</reference>
<dbReference type="GO" id="GO:0061343">
    <property type="term" value="P:cell adhesion involved in heart morphogenesis"/>
    <property type="evidence" value="ECO:0007669"/>
    <property type="project" value="TreeGrafter"/>
</dbReference>
<dbReference type="EMBL" id="KZ505865">
    <property type="protein sequence ID" value="PKU43875.1"/>
    <property type="molecule type" value="Genomic_DNA"/>
</dbReference>
<evidence type="ECO:0000313" key="2">
    <source>
        <dbReference type="Proteomes" id="UP000233556"/>
    </source>
</evidence>
<proteinExistence type="predicted"/>
<accession>A0A2I0UCV1</accession>
<gene>
    <name evidence="1" type="ORF">llap_5806</name>
</gene>
<dbReference type="PANTHER" id="PTHR33395:SF22">
    <property type="entry name" value="REVERSE TRANSCRIPTASE DOMAIN-CONTAINING PROTEIN"/>
    <property type="match status" value="1"/>
</dbReference>
<evidence type="ECO:0000313" key="1">
    <source>
        <dbReference type="EMBL" id="PKU43875.1"/>
    </source>
</evidence>
<dbReference type="AlphaFoldDB" id="A0A2I0UCV1"/>
<keyword evidence="2" id="KW-1185">Reference proteome</keyword>
<dbReference type="PANTHER" id="PTHR33395">
    <property type="entry name" value="TRANSCRIPTASE, PUTATIVE-RELATED-RELATED"/>
    <property type="match status" value="1"/>
</dbReference>
<dbReference type="Proteomes" id="UP000233556">
    <property type="component" value="Unassembled WGS sequence"/>
</dbReference>
<organism evidence="1 2">
    <name type="scientific">Limosa lapponica baueri</name>
    <dbReference type="NCBI Taxonomy" id="1758121"/>
    <lineage>
        <taxon>Eukaryota</taxon>
        <taxon>Metazoa</taxon>
        <taxon>Chordata</taxon>
        <taxon>Craniata</taxon>
        <taxon>Vertebrata</taxon>
        <taxon>Euteleostomi</taxon>
        <taxon>Archelosauria</taxon>
        <taxon>Archosauria</taxon>
        <taxon>Dinosauria</taxon>
        <taxon>Saurischia</taxon>
        <taxon>Theropoda</taxon>
        <taxon>Coelurosauria</taxon>
        <taxon>Aves</taxon>
        <taxon>Neognathae</taxon>
        <taxon>Neoaves</taxon>
        <taxon>Charadriiformes</taxon>
        <taxon>Scolopacidae</taxon>
        <taxon>Limosa</taxon>
    </lineage>
</organism>